<organism evidence="1 2">
    <name type="scientific">Portunus trituberculatus</name>
    <name type="common">Swimming crab</name>
    <name type="synonym">Neptunus trituberculatus</name>
    <dbReference type="NCBI Taxonomy" id="210409"/>
    <lineage>
        <taxon>Eukaryota</taxon>
        <taxon>Metazoa</taxon>
        <taxon>Ecdysozoa</taxon>
        <taxon>Arthropoda</taxon>
        <taxon>Crustacea</taxon>
        <taxon>Multicrustacea</taxon>
        <taxon>Malacostraca</taxon>
        <taxon>Eumalacostraca</taxon>
        <taxon>Eucarida</taxon>
        <taxon>Decapoda</taxon>
        <taxon>Pleocyemata</taxon>
        <taxon>Brachyura</taxon>
        <taxon>Eubrachyura</taxon>
        <taxon>Portunoidea</taxon>
        <taxon>Portunidae</taxon>
        <taxon>Portuninae</taxon>
        <taxon>Portunus</taxon>
    </lineage>
</organism>
<evidence type="ECO:0000313" key="1">
    <source>
        <dbReference type="EMBL" id="MPC08785.1"/>
    </source>
</evidence>
<gene>
    <name evidence="1" type="ORF">E2C01_001377</name>
</gene>
<evidence type="ECO:0000313" key="2">
    <source>
        <dbReference type="Proteomes" id="UP000324222"/>
    </source>
</evidence>
<sequence length="61" mass="7060">MFVRFHSRTARLRESDDGAFRAIGGSNLRRKEQFIGQDLKQSGKGNLMTHFSVCLRQYELV</sequence>
<proteinExistence type="predicted"/>
<dbReference type="Proteomes" id="UP000324222">
    <property type="component" value="Unassembled WGS sequence"/>
</dbReference>
<dbReference type="AlphaFoldDB" id="A0A5B7CHP4"/>
<dbReference type="EMBL" id="VSRR010000043">
    <property type="protein sequence ID" value="MPC08785.1"/>
    <property type="molecule type" value="Genomic_DNA"/>
</dbReference>
<name>A0A5B7CHP4_PORTR</name>
<protein>
    <submittedName>
        <fullName evidence="1">Uncharacterized protein</fullName>
    </submittedName>
</protein>
<reference evidence="1 2" key="1">
    <citation type="submission" date="2019-05" db="EMBL/GenBank/DDBJ databases">
        <title>Another draft genome of Portunus trituberculatus and its Hox gene families provides insights of decapod evolution.</title>
        <authorList>
            <person name="Jeong J.-H."/>
            <person name="Song I."/>
            <person name="Kim S."/>
            <person name="Choi T."/>
            <person name="Kim D."/>
            <person name="Ryu S."/>
            <person name="Kim W."/>
        </authorList>
    </citation>
    <scope>NUCLEOTIDE SEQUENCE [LARGE SCALE GENOMIC DNA]</scope>
    <source>
        <tissue evidence="1">Muscle</tissue>
    </source>
</reference>
<keyword evidence="2" id="KW-1185">Reference proteome</keyword>
<accession>A0A5B7CHP4</accession>
<comment type="caution">
    <text evidence="1">The sequence shown here is derived from an EMBL/GenBank/DDBJ whole genome shotgun (WGS) entry which is preliminary data.</text>
</comment>